<reference evidence="2" key="2">
    <citation type="submission" date="2019-03" db="EMBL/GenBank/DDBJ databases">
        <title>Evidence of extensive intraspecific noncoding reshuffling in a 169kb mitochondrial genome of basidiomycete fungus.</title>
        <authorList>
            <person name="Lee H.-H."/>
            <person name="Ke H.-M."/>
            <person name="Lin C.-Y.I."/>
            <person name="Lee T.J."/>
            <person name="Chung C.-L."/>
            <person name="Tsai I.J."/>
        </authorList>
    </citation>
    <scope>NUCLEOTIDE SEQUENCE</scope>
    <source>
        <strain evidence="2">KUC8140</strain>
    </source>
</reference>
<gene>
    <name evidence="2" type="ORF">Schpa_000050</name>
</gene>
<keyword evidence="1" id="KW-1133">Transmembrane helix</keyword>
<keyword evidence="1" id="KW-0472">Membrane</keyword>
<proteinExistence type="predicted"/>
<feature type="transmembrane region" description="Helical" evidence="1">
    <location>
        <begin position="17"/>
        <end position="39"/>
    </location>
</feature>
<dbReference type="AlphaFoldDB" id="A0A5B9RCS8"/>
<dbReference type="EMBL" id="MK623261">
    <property type="protein sequence ID" value="QEG57233.1"/>
    <property type="molecule type" value="Genomic_DNA"/>
</dbReference>
<organism evidence="2">
    <name type="scientific">Schizopora paradoxa</name>
    <dbReference type="NCBI Taxonomy" id="27342"/>
    <lineage>
        <taxon>Eukaryota</taxon>
        <taxon>Fungi</taxon>
        <taxon>Dikarya</taxon>
        <taxon>Basidiomycota</taxon>
        <taxon>Agaricomycotina</taxon>
        <taxon>Agaricomycetes</taxon>
        <taxon>Hymenochaetales</taxon>
        <taxon>Schizoporaceae</taxon>
        <taxon>Schizopora</taxon>
    </lineage>
</organism>
<reference evidence="2" key="1">
    <citation type="journal article" date="2015" name="J. Biotechnol.">
        <title>Genome sequence of a white rot fungus Schizopora paradoxa KUC8140 for wood decay and mycoremediation.</title>
        <authorList>
            <person name="Min B."/>
            <person name="Park H."/>
            <person name="Jang Y."/>
            <person name="Kim J.J."/>
            <person name="Kim K.H."/>
            <person name="Pangilinan J."/>
            <person name="Lipzen A."/>
            <person name="Riley R."/>
            <person name="Grigoriev I.V."/>
            <person name="Spatafora J.W."/>
            <person name="Choi I.G."/>
        </authorList>
    </citation>
    <scope>NUCLEOTIDE SEQUENCE</scope>
    <source>
        <strain evidence="2">KUC8140</strain>
    </source>
</reference>
<accession>A0A5B9RCS8</accession>
<geneLocation type="mitochondrion" evidence="2"/>
<protein>
    <recommendedName>
        <fullName evidence="3">G-protein coupled receptors family 1 profile domain-containing protein</fullName>
    </recommendedName>
</protein>
<name>A0A5B9RCS8_9AGAM</name>
<keyword evidence="2" id="KW-0496">Mitochondrion</keyword>
<evidence type="ECO:0008006" key="3">
    <source>
        <dbReference type="Google" id="ProtNLM"/>
    </source>
</evidence>
<feature type="transmembrane region" description="Helical" evidence="1">
    <location>
        <begin position="59"/>
        <end position="90"/>
    </location>
</feature>
<evidence type="ECO:0000256" key="1">
    <source>
        <dbReference type="SAM" id="Phobius"/>
    </source>
</evidence>
<feature type="transmembrane region" description="Helical" evidence="1">
    <location>
        <begin position="111"/>
        <end position="140"/>
    </location>
</feature>
<evidence type="ECO:0000313" key="2">
    <source>
        <dbReference type="EMBL" id="QEG57233.1"/>
    </source>
</evidence>
<sequence length="146" mass="17389">MAQFYLYFNKWTLKNKFLLFTCFILFTLIIYFLFTSYFFQLFTFSEVTSIFKAGAYTGIYKLLFGLLVLSLLTIWSFISIAGYFLMLYLTKYTNIEHKYPKLQKIVKYYQNMNIGLIVIETIFIIILHLIISVICIYFLIPVNTTL</sequence>
<keyword evidence="1" id="KW-0812">Transmembrane</keyword>